<accession>A0A9P5XYA9</accession>
<name>A0A9P5XYA9_9AGAR</name>
<gene>
    <name evidence="2" type="ORF">BDZ94DRAFT_1069243</name>
</gene>
<evidence type="ECO:0000313" key="3">
    <source>
        <dbReference type="Proteomes" id="UP000807353"/>
    </source>
</evidence>
<proteinExistence type="predicted"/>
<dbReference type="EMBL" id="MU150327">
    <property type="protein sequence ID" value="KAF9458924.1"/>
    <property type="molecule type" value="Genomic_DNA"/>
</dbReference>
<evidence type="ECO:0000256" key="1">
    <source>
        <dbReference type="SAM" id="Phobius"/>
    </source>
</evidence>
<reference evidence="2" key="1">
    <citation type="submission" date="2020-11" db="EMBL/GenBank/DDBJ databases">
        <authorList>
            <consortium name="DOE Joint Genome Institute"/>
            <person name="Ahrendt S."/>
            <person name="Riley R."/>
            <person name="Andreopoulos W."/>
            <person name="Labutti K."/>
            <person name="Pangilinan J."/>
            <person name="Ruiz-Duenas F.J."/>
            <person name="Barrasa J.M."/>
            <person name="Sanchez-Garcia M."/>
            <person name="Camarero S."/>
            <person name="Miyauchi S."/>
            <person name="Serrano A."/>
            <person name="Linde D."/>
            <person name="Babiker R."/>
            <person name="Drula E."/>
            <person name="Ayuso-Fernandez I."/>
            <person name="Pacheco R."/>
            <person name="Padilla G."/>
            <person name="Ferreira P."/>
            <person name="Barriuso J."/>
            <person name="Kellner H."/>
            <person name="Castanera R."/>
            <person name="Alfaro M."/>
            <person name="Ramirez L."/>
            <person name="Pisabarro A.G."/>
            <person name="Kuo A."/>
            <person name="Tritt A."/>
            <person name="Lipzen A."/>
            <person name="He G."/>
            <person name="Yan M."/>
            <person name="Ng V."/>
            <person name="Cullen D."/>
            <person name="Martin F."/>
            <person name="Rosso M.-N."/>
            <person name="Henrissat B."/>
            <person name="Hibbett D."/>
            <person name="Martinez A.T."/>
            <person name="Grigoriev I.V."/>
        </authorList>
    </citation>
    <scope>NUCLEOTIDE SEQUENCE</scope>
    <source>
        <strain evidence="2">CBS 247.69</strain>
    </source>
</reference>
<comment type="caution">
    <text evidence="2">The sequence shown here is derived from an EMBL/GenBank/DDBJ whole genome shotgun (WGS) entry which is preliminary data.</text>
</comment>
<protein>
    <submittedName>
        <fullName evidence="2">Uncharacterized protein</fullName>
    </submittedName>
</protein>
<organism evidence="2 3">
    <name type="scientific">Collybia nuda</name>
    <dbReference type="NCBI Taxonomy" id="64659"/>
    <lineage>
        <taxon>Eukaryota</taxon>
        <taxon>Fungi</taxon>
        <taxon>Dikarya</taxon>
        <taxon>Basidiomycota</taxon>
        <taxon>Agaricomycotina</taxon>
        <taxon>Agaricomycetes</taxon>
        <taxon>Agaricomycetidae</taxon>
        <taxon>Agaricales</taxon>
        <taxon>Tricholomatineae</taxon>
        <taxon>Clitocybaceae</taxon>
        <taxon>Collybia</taxon>
    </lineage>
</organism>
<sequence length="169" mass="19753">MVFDISKLPISHFFHSLSVSLPFCYAYHPLPFIGLRAPAYSPCYFSRSQVIGYRAPRSFTVAFFSFSFFFSLTFLYHLIMFFGTHTYGLGRRLRPRPYYKQTLHPALPLSFRAAHSQTPTSQNRLTYISIAYTYNIRTYNLVFVLLHIISSFFSLWFSWGSPTLGTWFS</sequence>
<evidence type="ECO:0000313" key="2">
    <source>
        <dbReference type="EMBL" id="KAF9458924.1"/>
    </source>
</evidence>
<dbReference type="Proteomes" id="UP000807353">
    <property type="component" value="Unassembled WGS sequence"/>
</dbReference>
<keyword evidence="1" id="KW-1133">Transmembrane helix</keyword>
<dbReference type="AlphaFoldDB" id="A0A9P5XYA9"/>
<feature type="transmembrane region" description="Helical" evidence="1">
    <location>
        <begin position="139"/>
        <end position="159"/>
    </location>
</feature>
<feature type="transmembrane region" description="Helical" evidence="1">
    <location>
        <begin position="61"/>
        <end position="84"/>
    </location>
</feature>
<keyword evidence="1" id="KW-0472">Membrane</keyword>
<keyword evidence="1" id="KW-0812">Transmembrane</keyword>
<keyword evidence="3" id="KW-1185">Reference proteome</keyword>